<dbReference type="SUPFAM" id="SSF46785">
    <property type="entry name" value="Winged helix' DNA-binding domain"/>
    <property type="match status" value="1"/>
</dbReference>
<dbReference type="PANTHER" id="PTHR33221">
    <property type="entry name" value="WINGED HELIX-TURN-HELIX TRANSCRIPTIONAL REGULATOR, RRF2 FAMILY"/>
    <property type="match status" value="1"/>
</dbReference>
<dbReference type="PROSITE" id="PS51197">
    <property type="entry name" value="HTH_RRF2_2"/>
    <property type="match status" value="1"/>
</dbReference>
<comment type="caution">
    <text evidence="1">The sequence shown here is derived from an EMBL/GenBank/DDBJ whole genome shotgun (WGS) entry which is preliminary data.</text>
</comment>
<dbReference type="Pfam" id="PF02082">
    <property type="entry name" value="Rrf2"/>
    <property type="match status" value="1"/>
</dbReference>
<dbReference type="InterPro" id="IPR036388">
    <property type="entry name" value="WH-like_DNA-bd_sf"/>
</dbReference>
<gene>
    <name evidence="1" type="ORF">ACFFJ8_02780</name>
</gene>
<dbReference type="InterPro" id="IPR000944">
    <property type="entry name" value="Tscrpt_reg_Rrf2"/>
</dbReference>
<proteinExistence type="predicted"/>
<name>A0ABV6J5U1_9BACL</name>
<organism evidence="1 2">
    <name type="scientific">Paenibacillus mendelii</name>
    <dbReference type="NCBI Taxonomy" id="206163"/>
    <lineage>
        <taxon>Bacteria</taxon>
        <taxon>Bacillati</taxon>
        <taxon>Bacillota</taxon>
        <taxon>Bacilli</taxon>
        <taxon>Bacillales</taxon>
        <taxon>Paenibacillaceae</taxon>
        <taxon>Paenibacillus</taxon>
    </lineage>
</organism>
<keyword evidence="2" id="KW-1185">Reference proteome</keyword>
<evidence type="ECO:0000313" key="2">
    <source>
        <dbReference type="Proteomes" id="UP001589818"/>
    </source>
</evidence>
<dbReference type="Proteomes" id="UP001589818">
    <property type="component" value="Unassembled WGS sequence"/>
</dbReference>
<dbReference type="RefSeq" id="WP_204819189.1">
    <property type="nucleotide sequence ID" value="NZ_JANHOF010000003.1"/>
</dbReference>
<dbReference type="Gene3D" id="1.10.10.10">
    <property type="entry name" value="Winged helix-like DNA-binding domain superfamily/Winged helix DNA-binding domain"/>
    <property type="match status" value="1"/>
</dbReference>
<protein>
    <submittedName>
        <fullName evidence="1">RrF2 family transcriptional regulator</fullName>
    </submittedName>
</protein>
<dbReference type="PROSITE" id="PS01332">
    <property type="entry name" value="HTH_RRF2_1"/>
    <property type="match status" value="1"/>
</dbReference>
<dbReference type="InterPro" id="IPR030489">
    <property type="entry name" value="TR_Rrf2-type_CS"/>
</dbReference>
<sequence>MSSANRGVNIGPPRFKIAVHAIVWLAKSNNILSSAMIADQVSSHATFMRRVLQQLAVTGIVESRGGREGGYILRQDACQITLGDIYSAVSTGCAEPDEDVDCGEAGAQLDQELEKILYEAEQQTIDHLRQYTIADVMNRVDFFKI</sequence>
<dbReference type="InterPro" id="IPR036390">
    <property type="entry name" value="WH_DNA-bd_sf"/>
</dbReference>
<reference evidence="1 2" key="1">
    <citation type="submission" date="2024-09" db="EMBL/GenBank/DDBJ databases">
        <authorList>
            <person name="Sun Q."/>
            <person name="Mori K."/>
        </authorList>
    </citation>
    <scope>NUCLEOTIDE SEQUENCE [LARGE SCALE GENOMIC DNA]</scope>
    <source>
        <strain evidence="1 2">CCM 4839</strain>
    </source>
</reference>
<dbReference type="EMBL" id="JBHLVF010000006">
    <property type="protein sequence ID" value="MFC0390295.1"/>
    <property type="molecule type" value="Genomic_DNA"/>
</dbReference>
<dbReference type="PANTHER" id="PTHR33221:SF15">
    <property type="entry name" value="HTH-TYPE TRANSCRIPTIONAL REGULATOR YWGB-RELATED"/>
    <property type="match status" value="1"/>
</dbReference>
<evidence type="ECO:0000313" key="1">
    <source>
        <dbReference type="EMBL" id="MFC0390295.1"/>
    </source>
</evidence>
<accession>A0ABV6J5U1</accession>